<feature type="binding site" evidence="8">
    <location>
        <position position="100"/>
    </location>
    <ligand>
        <name>Cu cation</name>
        <dbReference type="ChEBI" id="CHEBI:23378"/>
    </ligand>
</feature>
<keyword evidence="9" id="KW-0732">Signal</keyword>
<dbReference type="PRINTS" id="PR00156">
    <property type="entry name" value="COPPERBLUE"/>
</dbReference>
<evidence type="ECO:0000259" key="10">
    <source>
        <dbReference type="Pfam" id="PF00127"/>
    </source>
</evidence>
<feature type="domain" description="Blue (type 1) copper" evidence="10">
    <location>
        <begin position="28"/>
        <end position="114"/>
    </location>
</feature>
<dbReference type="Pfam" id="PF00127">
    <property type="entry name" value="Copper-bind"/>
    <property type="match status" value="1"/>
</dbReference>
<dbReference type="Proteomes" id="UP000255000">
    <property type="component" value="Unassembled WGS sequence"/>
</dbReference>
<dbReference type="InterPro" id="IPR000923">
    <property type="entry name" value="BlueCu_1"/>
</dbReference>
<dbReference type="CDD" id="cd04218">
    <property type="entry name" value="Pseudoazurin"/>
    <property type="match status" value="1"/>
</dbReference>
<dbReference type="InterPro" id="IPR001235">
    <property type="entry name" value="Copper_blue_Plastocyanin"/>
</dbReference>
<accession>A0A378ZZ11</accession>
<dbReference type="NCBIfam" id="TIGR02375">
    <property type="entry name" value="pseudoazurin"/>
    <property type="match status" value="1"/>
</dbReference>
<evidence type="ECO:0000256" key="1">
    <source>
        <dbReference type="ARBA" id="ARBA00004418"/>
    </source>
</evidence>
<evidence type="ECO:0000256" key="9">
    <source>
        <dbReference type="SAM" id="SignalP"/>
    </source>
</evidence>
<dbReference type="RefSeq" id="WP_019965931.1">
    <property type="nucleotide sequence ID" value="NZ_UGSK01000001.1"/>
</dbReference>
<dbReference type="InterPro" id="IPR008972">
    <property type="entry name" value="Cupredoxin"/>
</dbReference>
<gene>
    <name evidence="11" type="primary">bcp_2</name>
    <name evidence="11" type="ORF">NCTC13350_03329</name>
</gene>
<feature type="binding site" evidence="8">
    <location>
        <position position="103"/>
    </location>
    <ligand>
        <name>Cu cation</name>
        <dbReference type="ChEBI" id="CHEBI:23378"/>
    </ligand>
</feature>
<feature type="signal peptide" evidence="9">
    <location>
        <begin position="1"/>
        <end position="20"/>
    </location>
</feature>
<evidence type="ECO:0000256" key="6">
    <source>
        <dbReference type="ARBA" id="ARBA00023008"/>
    </source>
</evidence>
<keyword evidence="5" id="KW-0249">Electron transport</keyword>
<dbReference type="InterPro" id="IPR002386">
    <property type="entry name" value="Amicyanin/Pseudoazurin"/>
</dbReference>
<feature type="binding site" evidence="8">
    <location>
        <position position="62"/>
    </location>
    <ligand>
        <name>Cu cation</name>
        <dbReference type="ChEBI" id="CHEBI:23378"/>
    </ligand>
</feature>
<evidence type="ECO:0000256" key="4">
    <source>
        <dbReference type="ARBA" id="ARBA00022764"/>
    </source>
</evidence>
<dbReference type="Gene3D" id="2.60.40.420">
    <property type="entry name" value="Cupredoxins - blue copper proteins"/>
    <property type="match status" value="1"/>
</dbReference>
<comment type="subcellular location">
    <subcellularLocation>
        <location evidence="1">Periplasm</location>
    </subcellularLocation>
</comment>
<dbReference type="GO" id="GO:0009055">
    <property type="term" value="F:electron transfer activity"/>
    <property type="evidence" value="ECO:0007669"/>
    <property type="project" value="InterPro"/>
</dbReference>
<evidence type="ECO:0000256" key="3">
    <source>
        <dbReference type="ARBA" id="ARBA00022723"/>
    </source>
</evidence>
<dbReference type="OrthoDB" id="7510199at2"/>
<evidence type="ECO:0000313" key="11">
    <source>
        <dbReference type="EMBL" id="SUB02377.1"/>
    </source>
</evidence>
<keyword evidence="3 8" id="KW-0479">Metal-binding</keyword>
<dbReference type="PRINTS" id="PR00155">
    <property type="entry name" value="AMICYANIN"/>
</dbReference>
<dbReference type="GO" id="GO:0005507">
    <property type="term" value="F:copper ion binding"/>
    <property type="evidence" value="ECO:0007669"/>
    <property type="project" value="UniProtKB-UniRule"/>
</dbReference>
<feature type="binding site" evidence="8">
    <location>
        <position position="108"/>
    </location>
    <ligand>
        <name>Cu cation</name>
        <dbReference type="ChEBI" id="CHEBI:23378"/>
    </ligand>
</feature>
<dbReference type="InterPro" id="IPR012745">
    <property type="entry name" value="Pseudoazurin"/>
</dbReference>
<dbReference type="AlphaFoldDB" id="A0A378ZZ11"/>
<protein>
    <recommendedName>
        <fullName evidence="7">Pseudoazurin</fullName>
    </recommendedName>
</protein>
<dbReference type="EMBL" id="UGSK01000001">
    <property type="protein sequence ID" value="SUB02377.1"/>
    <property type="molecule type" value="Genomic_DNA"/>
</dbReference>
<evidence type="ECO:0000313" key="12">
    <source>
        <dbReference type="Proteomes" id="UP000255000"/>
    </source>
</evidence>
<feature type="chain" id="PRO_5016598782" description="Pseudoazurin" evidence="9">
    <location>
        <begin position="21"/>
        <end position="143"/>
    </location>
</feature>
<name>A0A378ZZ11_9HYPH</name>
<organism evidence="11 12">
    <name type="scientific">Pannonibacter phragmitetus</name>
    <dbReference type="NCBI Taxonomy" id="121719"/>
    <lineage>
        <taxon>Bacteria</taxon>
        <taxon>Pseudomonadati</taxon>
        <taxon>Pseudomonadota</taxon>
        <taxon>Alphaproteobacteria</taxon>
        <taxon>Hyphomicrobiales</taxon>
        <taxon>Stappiaceae</taxon>
        <taxon>Pannonibacter</taxon>
    </lineage>
</organism>
<reference evidence="11 12" key="1">
    <citation type="submission" date="2018-06" db="EMBL/GenBank/DDBJ databases">
        <authorList>
            <consortium name="Pathogen Informatics"/>
            <person name="Doyle S."/>
        </authorList>
    </citation>
    <scope>NUCLEOTIDE SEQUENCE [LARGE SCALE GENOMIC DNA]</scope>
    <source>
        <strain evidence="11 12">NCTC13350</strain>
    </source>
</reference>
<evidence type="ECO:0000256" key="7">
    <source>
        <dbReference type="NCBIfam" id="TIGR02375"/>
    </source>
</evidence>
<keyword evidence="4" id="KW-0574">Periplasm</keyword>
<evidence type="ECO:0000256" key="2">
    <source>
        <dbReference type="ARBA" id="ARBA00022448"/>
    </source>
</evidence>
<evidence type="ECO:0000256" key="5">
    <source>
        <dbReference type="ARBA" id="ARBA00022982"/>
    </source>
</evidence>
<comment type="cofactor">
    <cofactor evidence="8">
        <name>Cu cation</name>
        <dbReference type="ChEBI" id="CHEBI:23378"/>
    </cofactor>
    <text evidence="8">Binds 1 copper ion per subunit.</text>
</comment>
<keyword evidence="6 8" id="KW-0186">Copper</keyword>
<keyword evidence="2" id="KW-0813">Transport</keyword>
<evidence type="ECO:0000256" key="8">
    <source>
        <dbReference type="PIRSR" id="PIRSR602386-1"/>
    </source>
</evidence>
<dbReference type="GO" id="GO:0042597">
    <property type="term" value="C:periplasmic space"/>
    <property type="evidence" value="ECO:0007669"/>
    <property type="project" value="UniProtKB-SubCell"/>
</dbReference>
<sequence length="143" mass="14628">MSINSLILATAMVVSLTGMAAAADHEVKMLNKGEAGAMVFEPELITIAPGDTVTFKATDAGHNAETIPGMLPEGAEPFVGKMGKDVTVTFTEEGVYGIKCKPHLGMGMVAAVVVGAPVNLETAKTVKTPGKAGKKFEALLGGL</sequence>
<dbReference type="SUPFAM" id="SSF49503">
    <property type="entry name" value="Cupredoxins"/>
    <property type="match status" value="1"/>
</dbReference>
<proteinExistence type="predicted"/>